<dbReference type="AlphaFoldDB" id="A0ABD0JH91"/>
<evidence type="ECO:0000256" key="7">
    <source>
        <dbReference type="PIRSR" id="PIRSR600175-2"/>
    </source>
</evidence>
<dbReference type="InterPro" id="IPR000175">
    <property type="entry name" value="Na/ntran_symport"/>
</dbReference>
<evidence type="ECO:0000256" key="4">
    <source>
        <dbReference type="ARBA" id="ARBA00022989"/>
    </source>
</evidence>
<feature type="disulfide bond" evidence="7">
    <location>
        <begin position="151"/>
        <end position="160"/>
    </location>
</feature>
<organism evidence="11 12">
    <name type="scientific">Batillaria attramentaria</name>
    <dbReference type="NCBI Taxonomy" id="370345"/>
    <lineage>
        <taxon>Eukaryota</taxon>
        <taxon>Metazoa</taxon>
        <taxon>Spiralia</taxon>
        <taxon>Lophotrochozoa</taxon>
        <taxon>Mollusca</taxon>
        <taxon>Gastropoda</taxon>
        <taxon>Caenogastropoda</taxon>
        <taxon>Sorbeoconcha</taxon>
        <taxon>Cerithioidea</taxon>
        <taxon>Batillariidae</taxon>
        <taxon>Batillaria</taxon>
    </lineage>
</organism>
<dbReference type="InterPro" id="IPR037272">
    <property type="entry name" value="SNS_sf"/>
</dbReference>
<evidence type="ECO:0000256" key="5">
    <source>
        <dbReference type="ARBA" id="ARBA00023136"/>
    </source>
</evidence>
<feature type="region of interest" description="Disordered" evidence="9">
    <location>
        <begin position="1"/>
        <end position="26"/>
    </location>
</feature>
<dbReference type="Proteomes" id="UP001519460">
    <property type="component" value="Unassembled WGS sequence"/>
</dbReference>
<evidence type="ECO:0000313" key="12">
    <source>
        <dbReference type="Proteomes" id="UP001519460"/>
    </source>
</evidence>
<name>A0ABD0JH91_9CAEN</name>
<feature type="binding site" evidence="6">
    <location>
        <position position="265"/>
    </location>
    <ligand>
        <name>Na(+)</name>
        <dbReference type="ChEBI" id="CHEBI:29101"/>
        <label>1</label>
    </ligand>
</feature>
<keyword evidence="6" id="KW-0479">Metal-binding</keyword>
<feature type="transmembrane region" description="Helical" evidence="10">
    <location>
        <begin position="37"/>
        <end position="55"/>
    </location>
</feature>
<evidence type="ECO:0000313" key="11">
    <source>
        <dbReference type="EMBL" id="KAK7474267.1"/>
    </source>
</evidence>
<comment type="caution">
    <text evidence="11">The sequence shown here is derived from an EMBL/GenBank/DDBJ whole genome shotgun (WGS) entry which is preliminary data.</text>
</comment>
<keyword evidence="3 8" id="KW-0812">Transmembrane</keyword>
<feature type="transmembrane region" description="Helical" evidence="10">
    <location>
        <begin position="199"/>
        <end position="218"/>
    </location>
</feature>
<evidence type="ECO:0000256" key="1">
    <source>
        <dbReference type="ARBA" id="ARBA00004141"/>
    </source>
</evidence>
<evidence type="ECO:0000256" key="3">
    <source>
        <dbReference type="ARBA" id="ARBA00022692"/>
    </source>
</evidence>
<reference evidence="11 12" key="1">
    <citation type="journal article" date="2023" name="Sci. Data">
        <title>Genome assembly of the Korean intertidal mud-creeper Batillaria attramentaria.</title>
        <authorList>
            <person name="Patra A.K."/>
            <person name="Ho P.T."/>
            <person name="Jun S."/>
            <person name="Lee S.J."/>
            <person name="Kim Y."/>
            <person name="Won Y.J."/>
        </authorList>
    </citation>
    <scope>NUCLEOTIDE SEQUENCE [LARGE SCALE GENOMIC DNA]</scope>
    <source>
        <strain evidence="11">Wonlab-2016</strain>
    </source>
</reference>
<comment type="subcellular location">
    <subcellularLocation>
        <location evidence="1">Membrane</location>
        <topology evidence="1">Multi-pass membrane protein</topology>
    </subcellularLocation>
</comment>
<keyword evidence="6" id="KW-0915">Sodium</keyword>
<evidence type="ECO:0000256" key="9">
    <source>
        <dbReference type="SAM" id="MobiDB-lite"/>
    </source>
</evidence>
<evidence type="ECO:0000256" key="6">
    <source>
        <dbReference type="PIRSR" id="PIRSR600175-1"/>
    </source>
</evidence>
<feature type="transmembrane region" description="Helical" evidence="10">
    <location>
        <begin position="108"/>
        <end position="139"/>
    </location>
</feature>
<comment type="similarity">
    <text evidence="8">Belongs to the sodium:neurotransmitter symporter (SNF) (TC 2.A.22) family.</text>
</comment>
<feature type="transmembrane region" description="Helical" evidence="10">
    <location>
        <begin position="329"/>
        <end position="346"/>
    </location>
</feature>
<dbReference type="PROSITE" id="PS50267">
    <property type="entry name" value="NA_NEUROTRAN_SYMP_3"/>
    <property type="match status" value="1"/>
</dbReference>
<accession>A0ABD0JH91</accession>
<dbReference type="PROSITE" id="PS00754">
    <property type="entry name" value="NA_NEUROTRAN_SYMP_2"/>
    <property type="match status" value="1"/>
</dbReference>
<feature type="binding site" evidence="6">
    <location>
        <position position="46"/>
    </location>
    <ligand>
        <name>Na(+)</name>
        <dbReference type="ChEBI" id="CHEBI:29101"/>
        <label>1</label>
    </ligand>
</feature>
<keyword evidence="5 10" id="KW-0472">Membrane</keyword>
<dbReference type="PROSITE" id="PS00610">
    <property type="entry name" value="NA_NEUROTRAN_SYMP_1"/>
    <property type="match status" value="1"/>
</dbReference>
<keyword evidence="7" id="KW-1015">Disulfide bond</keyword>
<evidence type="ECO:0000256" key="10">
    <source>
        <dbReference type="SAM" id="Phobius"/>
    </source>
</evidence>
<dbReference type="PRINTS" id="PR00176">
    <property type="entry name" value="NANEUSMPORT"/>
</dbReference>
<dbReference type="EMBL" id="JACVVK020000442">
    <property type="protein sequence ID" value="KAK7474267.1"/>
    <property type="molecule type" value="Genomic_DNA"/>
</dbReference>
<dbReference type="PANTHER" id="PTHR11616">
    <property type="entry name" value="SODIUM/CHLORIDE DEPENDENT TRANSPORTER"/>
    <property type="match status" value="1"/>
</dbReference>
<feature type="binding site" evidence="6">
    <location>
        <position position="53"/>
    </location>
    <ligand>
        <name>Na(+)</name>
        <dbReference type="ChEBI" id="CHEBI:29101"/>
        <label>1</label>
    </ligand>
</feature>
<feature type="transmembrane region" description="Helical" evidence="10">
    <location>
        <begin position="412"/>
        <end position="437"/>
    </location>
</feature>
<dbReference type="GO" id="GO:0015293">
    <property type="term" value="F:symporter activity"/>
    <property type="evidence" value="ECO:0007669"/>
    <property type="project" value="UniProtKB-KW"/>
</dbReference>
<sequence length="518" mass="58184">MAGESNLETGTMSSLQKGESGEGSGEKLHKREQWGRAFDFLLACIGFSVGLGNVWRFPYLCYKNGGGAFLIPYFLCVIFGGIPLFYLEVAVGQFMNRGGLQCWNLVPIFQGIGLASCIIVFFLNCYYNVILTWAFYYFFSSFTSELPWTGCDHDWNSDACAENFTGDANATKNLIDPVTEYWENKVLGISDGIDKMGTIKWDLALCLLLAWIVVYACICKGIRSSGKLGEMQRLTGRRFSRVSSSLRSWATWPRYRTARFRTSQSQFVGVEGVVTTIVDQYPRLLRKGYRKEIFIGFICIIMFFVGLSMVANGGMYVFQLFDYYSGSRIILLVAFFELIAISYIYGIKRFCDNIKMMLGDIWIVRTLPYMIICWTVLSPIFCMSIFVMSAINYSELDYQRPGSKGTYIYPDWAVGIGWALAATSAVWIPIVAIYKWVKNGATLEALKLLCRPYGLEAHQMRPQDFGERTLADLERERGVGDGAVVNYTVGDGKHGAVNVAFNGDSGKAPPPEGIFTKF</sequence>
<feature type="binding site" evidence="6">
    <location>
        <position position="49"/>
    </location>
    <ligand>
        <name>Na(+)</name>
        <dbReference type="ChEBI" id="CHEBI:29101"/>
        <label>2</label>
    </ligand>
</feature>
<dbReference type="Pfam" id="PF00209">
    <property type="entry name" value="SNF"/>
    <property type="match status" value="2"/>
</dbReference>
<keyword evidence="12" id="KW-1185">Reference proteome</keyword>
<keyword evidence="4 10" id="KW-1133">Transmembrane helix</keyword>
<feature type="transmembrane region" description="Helical" evidence="10">
    <location>
        <begin position="367"/>
        <end position="392"/>
    </location>
</feature>
<evidence type="ECO:0000256" key="8">
    <source>
        <dbReference type="RuleBase" id="RU003732"/>
    </source>
</evidence>
<evidence type="ECO:0000256" key="2">
    <source>
        <dbReference type="ARBA" id="ARBA00022448"/>
    </source>
</evidence>
<dbReference type="SUPFAM" id="SSF161070">
    <property type="entry name" value="SNF-like"/>
    <property type="match status" value="2"/>
</dbReference>
<protein>
    <recommendedName>
        <fullName evidence="8">Transporter</fullName>
    </recommendedName>
</protein>
<keyword evidence="8" id="KW-0769">Symport</keyword>
<feature type="compositionally biased region" description="Polar residues" evidence="9">
    <location>
        <begin position="1"/>
        <end position="12"/>
    </location>
</feature>
<gene>
    <name evidence="11" type="ORF">BaRGS_00034510</name>
</gene>
<proteinExistence type="inferred from homology"/>
<keyword evidence="2 8" id="KW-0813">Transport</keyword>
<dbReference type="GO" id="GO:0016020">
    <property type="term" value="C:membrane"/>
    <property type="evidence" value="ECO:0007669"/>
    <property type="project" value="UniProtKB-SubCell"/>
</dbReference>
<dbReference type="PANTHER" id="PTHR11616:SF309">
    <property type="entry name" value="TRANSPORTER"/>
    <property type="match status" value="1"/>
</dbReference>
<feature type="transmembrane region" description="Helical" evidence="10">
    <location>
        <begin position="293"/>
        <end position="317"/>
    </location>
</feature>
<feature type="transmembrane region" description="Helical" evidence="10">
    <location>
        <begin position="67"/>
        <end position="87"/>
    </location>
</feature>